<keyword evidence="3" id="KW-1133">Transmembrane helix</keyword>
<sequence length="382" mass="42429">MEGRRGRPEYDLVDNKKDLQPGLTRRDHITRCGQLVMLLACASSILIGTSIGVHIKYVESLGYLKAKPESSSGRSFQTNFLVVGDWGVDPEKGAADADTRAEVAREMAYVGAILRPDFVVSTGDHVFHGLSSKTDPVFNETFTQVYPEYPSLQVDWYSVLGEHDYGFGNDNANGLKESSPLYQMTSYNAENLPGNWVCCGGRPEGFSVKQHENLDLYFLDTAPFVHKYYGKPWSDFEGGITSQKARVQAQVDALEGHLEQSSARWKVVVGHHPVLSNGLKGDTPELQRLRSIFKRHGVDLYLSGHDYTLQDIQDEEKPGLHYVTSGSGGAAQDEKKGLCCNKVRYFGAVPGFVAVSVSSFEARVQFWGRKATLLHELELKRT</sequence>
<accession>A0AAX4P9B2</accession>
<evidence type="ECO:0000313" key="5">
    <source>
        <dbReference type="EMBL" id="WZN62631.1"/>
    </source>
</evidence>
<proteinExistence type="predicted"/>
<protein>
    <submittedName>
        <fullName evidence="5">Purple acid phosphatase</fullName>
    </submittedName>
</protein>
<dbReference type="AlphaFoldDB" id="A0AAX4P9B2"/>
<dbReference type="EMBL" id="CP151506">
    <property type="protein sequence ID" value="WZN62631.1"/>
    <property type="molecule type" value="Genomic_DNA"/>
</dbReference>
<dbReference type="PANTHER" id="PTHR10161">
    <property type="entry name" value="TARTRATE-RESISTANT ACID PHOSPHATASE TYPE 5"/>
    <property type="match status" value="1"/>
</dbReference>
<evidence type="ECO:0000313" key="6">
    <source>
        <dbReference type="Proteomes" id="UP001472866"/>
    </source>
</evidence>
<keyword evidence="3" id="KW-0472">Membrane</keyword>
<dbReference type="GO" id="GO:0016787">
    <property type="term" value="F:hydrolase activity"/>
    <property type="evidence" value="ECO:0007669"/>
    <property type="project" value="UniProtKB-KW"/>
</dbReference>
<dbReference type="SUPFAM" id="SSF56300">
    <property type="entry name" value="Metallo-dependent phosphatases"/>
    <property type="match status" value="1"/>
</dbReference>
<dbReference type="PANTHER" id="PTHR10161:SF14">
    <property type="entry name" value="TARTRATE-RESISTANT ACID PHOSPHATASE TYPE 5"/>
    <property type="match status" value="1"/>
</dbReference>
<feature type="domain" description="Calcineurin-like phosphoesterase" evidence="4">
    <location>
        <begin position="79"/>
        <end position="306"/>
    </location>
</feature>
<feature type="transmembrane region" description="Helical" evidence="3">
    <location>
        <begin position="35"/>
        <end position="55"/>
    </location>
</feature>
<keyword evidence="1" id="KW-0732">Signal</keyword>
<dbReference type="InterPro" id="IPR029052">
    <property type="entry name" value="Metallo-depent_PP-like"/>
</dbReference>
<name>A0AAX4P9B2_9CHLO</name>
<keyword evidence="2" id="KW-0378">Hydrolase</keyword>
<dbReference type="Proteomes" id="UP001472866">
    <property type="component" value="Chromosome 06"/>
</dbReference>
<keyword evidence="3" id="KW-0812">Transmembrane</keyword>
<evidence type="ECO:0000256" key="3">
    <source>
        <dbReference type="SAM" id="Phobius"/>
    </source>
</evidence>
<gene>
    <name evidence="5" type="ORF">HKI87_06g41720</name>
</gene>
<dbReference type="Gene3D" id="3.60.21.10">
    <property type="match status" value="1"/>
</dbReference>
<evidence type="ECO:0000259" key="4">
    <source>
        <dbReference type="Pfam" id="PF00149"/>
    </source>
</evidence>
<evidence type="ECO:0000256" key="2">
    <source>
        <dbReference type="ARBA" id="ARBA00022801"/>
    </source>
</evidence>
<evidence type="ECO:0000256" key="1">
    <source>
        <dbReference type="ARBA" id="ARBA00022729"/>
    </source>
</evidence>
<organism evidence="5 6">
    <name type="scientific">Chloropicon roscoffensis</name>
    <dbReference type="NCBI Taxonomy" id="1461544"/>
    <lineage>
        <taxon>Eukaryota</taxon>
        <taxon>Viridiplantae</taxon>
        <taxon>Chlorophyta</taxon>
        <taxon>Chloropicophyceae</taxon>
        <taxon>Chloropicales</taxon>
        <taxon>Chloropicaceae</taxon>
        <taxon>Chloropicon</taxon>
    </lineage>
</organism>
<reference evidence="5 6" key="1">
    <citation type="submission" date="2024-03" db="EMBL/GenBank/DDBJ databases">
        <title>Complete genome sequence of the green alga Chloropicon roscoffensis RCC1871.</title>
        <authorList>
            <person name="Lemieux C."/>
            <person name="Pombert J.-F."/>
            <person name="Otis C."/>
            <person name="Turmel M."/>
        </authorList>
    </citation>
    <scope>NUCLEOTIDE SEQUENCE [LARGE SCALE GENOMIC DNA]</scope>
    <source>
        <strain evidence="5 6">RCC1871</strain>
    </source>
</reference>
<dbReference type="InterPro" id="IPR051558">
    <property type="entry name" value="Metallophosphoesterase_PAP"/>
</dbReference>
<dbReference type="Pfam" id="PF00149">
    <property type="entry name" value="Metallophos"/>
    <property type="match status" value="1"/>
</dbReference>
<dbReference type="InterPro" id="IPR004843">
    <property type="entry name" value="Calcineurin-like_PHP"/>
</dbReference>
<keyword evidence="6" id="KW-1185">Reference proteome</keyword>